<comment type="caution">
    <text evidence="3">The sequence shown here is derived from an EMBL/GenBank/DDBJ whole genome shotgun (WGS) entry which is preliminary data.</text>
</comment>
<feature type="compositionally biased region" description="Basic and acidic residues" evidence="1">
    <location>
        <begin position="50"/>
        <end position="68"/>
    </location>
</feature>
<proteinExistence type="predicted"/>
<reference evidence="3 4" key="1">
    <citation type="submission" date="2019-12" db="EMBL/GenBank/DDBJ databases">
        <authorList>
            <person name="Kun Z."/>
        </authorList>
    </citation>
    <scope>NUCLEOTIDE SEQUENCE [LARGE SCALE GENOMIC DNA]</scope>
    <source>
        <strain evidence="3 4">YIM 123512</strain>
    </source>
</reference>
<evidence type="ECO:0000313" key="3">
    <source>
        <dbReference type="EMBL" id="MXG89688.1"/>
    </source>
</evidence>
<keyword evidence="2" id="KW-1133">Transmembrane helix</keyword>
<organism evidence="3 4">
    <name type="scientific">Nocardioides flavescens</name>
    <dbReference type="NCBI Taxonomy" id="2691959"/>
    <lineage>
        <taxon>Bacteria</taxon>
        <taxon>Bacillati</taxon>
        <taxon>Actinomycetota</taxon>
        <taxon>Actinomycetes</taxon>
        <taxon>Propionibacteriales</taxon>
        <taxon>Nocardioidaceae</taxon>
        <taxon>Nocardioides</taxon>
    </lineage>
</organism>
<name>A0A6L7EWB8_9ACTN</name>
<dbReference type="EMBL" id="WUEK01000005">
    <property type="protein sequence ID" value="MXG89688.1"/>
    <property type="molecule type" value="Genomic_DNA"/>
</dbReference>
<evidence type="ECO:0000256" key="2">
    <source>
        <dbReference type="SAM" id="Phobius"/>
    </source>
</evidence>
<evidence type="ECO:0000256" key="1">
    <source>
        <dbReference type="SAM" id="MobiDB-lite"/>
    </source>
</evidence>
<keyword evidence="2" id="KW-0812">Transmembrane</keyword>
<feature type="transmembrane region" description="Helical" evidence="2">
    <location>
        <begin position="6"/>
        <end position="23"/>
    </location>
</feature>
<keyword evidence="2" id="KW-0472">Membrane</keyword>
<evidence type="ECO:0000313" key="4">
    <source>
        <dbReference type="Proteomes" id="UP000473325"/>
    </source>
</evidence>
<feature type="region of interest" description="Disordered" evidence="1">
    <location>
        <begin position="26"/>
        <end position="68"/>
    </location>
</feature>
<dbReference type="Proteomes" id="UP000473325">
    <property type="component" value="Unassembled WGS sequence"/>
</dbReference>
<gene>
    <name evidence="3" type="ORF">GRQ65_09010</name>
</gene>
<accession>A0A6L7EWB8</accession>
<keyword evidence="4" id="KW-1185">Reference proteome</keyword>
<dbReference type="AlphaFoldDB" id="A0A6L7EWB8"/>
<dbReference type="RefSeq" id="WP_160877421.1">
    <property type="nucleotide sequence ID" value="NZ_WUEK01000005.1"/>
</dbReference>
<protein>
    <submittedName>
        <fullName evidence="3">Uncharacterized protein</fullName>
    </submittedName>
</protein>
<sequence length="87" mass="9456">MLKNAAMIVVVVLVVLAIAAVALRGRSRPGRGAPTSSAPATVRKPTFSLSEERDRRAERAATRDEVARRVVERARRAADEQRHEPGA</sequence>